<accession>A0A261ET04</accession>
<dbReference type="SUPFAM" id="SSF48150">
    <property type="entry name" value="DNA-glycosylase"/>
    <property type="match status" value="1"/>
</dbReference>
<dbReference type="InterPro" id="IPR005019">
    <property type="entry name" value="Adenine_glyco"/>
</dbReference>
<keyword evidence="1" id="KW-0479">Metal-binding</keyword>
<dbReference type="PANTHER" id="PTHR30037:SF4">
    <property type="entry name" value="DNA-3-METHYLADENINE GLYCOSYLASE I"/>
    <property type="match status" value="1"/>
</dbReference>
<feature type="binding site" evidence="1">
    <location>
        <position position="181"/>
    </location>
    <ligand>
        <name>Zn(2+)</name>
        <dbReference type="ChEBI" id="CHEBI:29105"/>
    </ligand>
</feature>
<feature type="binding site" evidence="1">
    <location>
        <position position="6"/>
    </location>
    <ligand>
        <name>Zn(2+)</name>
        <dbReference type="ChEBI" id="CHEBI:29105"/>
    </ligand>
</feature>
<keyword evidence="3" id="KW-1185">Reference proteome</keyword>
<dbReference type="RefSeq" id="WP_094722534.1">
    <property type="nucleotide sequence ID" value="NZ_MWWS01000004.1"/>
</dbReference>
<dbReference type="EMBL" id="MWWS01000004">
    <property type="protein sequence ID" value="OZG49990.1"/>
    <property type="molecule type" value="Genomic_DNA"/>
</dbReference>
<name>A0A261ET04_9BIFI</name>
<reference evidence="2 3" key="1">
    <citation type="journal article" date="2017" name="BMC Genomics">
        <title>Comparative genomic and phylogenomic analyses of the Bifidobacteriaceae family.</title>
        <authorList>
            <person name="Lugli G.A."/>
            <person name="Milani C."/>
            <person name="Turroni F."/>
            <person name="Duranti S."/>
            <person name="Mancabelli L."/>
            <person name="Mangifesta M."/>
            <person name="Ferrario C."/>
            <person name="Modesto M."/>
            <person name="Mattarelli P."/>
            <person name="Jiri K."/>
            <person name="van Sinderen D."/>
            <person name="Ventura M."/>
        </authorList>
    </citation>
    <scope>NUCLEOTIDE SEQUENCE [LARGE SCALE GENOMIC DNA]</scope>
    <source>
        <strain evidence="2 3">DSM 22924</strain>
    </source>
</reference>
<dbReference type="Proteomes" id="UP000216004">
    <property type="component" value="Unassembled WGS sequence"/>
</dbReference>
<dbReference type="GO" id="GO:0008725">
    <property type="term" value="F:DNA-3-methyladenine glycosylase activity"/>
    <property type="evidence" value="ECO:0007669"/>
    <property type="project" value="InterPro"/>
</dbReference>
<dbReference type="GO" id="GO:0006284">
    <property type="term" value="P:base-excision repair"/>
    <property type="evidence" value="ECO:0007669"/>
    <property type="project" value="InterPro"/>
</dbReference>
<comment type="caution">
    <text evidence="2">The sequence shown here is derived from an EMBL/GenBank/DDBJ whole genome shotgun (WGS) entry which is preliminary data.</text>
</comment>
<dbReference type="GO" id="GO:0046872">
    <property type="term" value="F:metal ion binding"/>
    <property type="evidence" value="ECO:0007669"/>
    <property type="project" value="UniProtKB-KW"/>
</dbReference>
<dbReference type="InterPro" id="IPR052891">
    <property type="entry name" value="DNA-3mA_glycosylase"/>
</dbReference>
<gene>
    <name evidence="2" type="ORF">BOCO_0507</name>
</gene>
<dbReference type="AlphaFoldDB" id="A0A261ET04"/>
<feature type="binding site" evidence="1">
    <location>
        <position position="19"/>
    </location>
    <ligand>
        <name>Zn(2+)</name>
        <dbReference type="ChEBI" id="CHEBI:29105"/>
    </ligand>
</feature>
<keyword evidence="1" id="KW-0862">Zinc</keyword>
<dbReference type="InterPro" id="IPR011257">
    <property type="entry name" value="DNA_glycosylase"/>
</dbReference>
<dbReference type="Pfam" id="PF03352">
    <property type="entry name" value="Adenine_glyco"/>
    <property type="match status" value="1"/>
</dbReference>
<feature type="binding site" evidence="1">
    <location>
        <position position="177"/>
    </location>
    <ligand>
        <name>Zn(2+)</name>
        <dbReference type="ChEBI" id="CHEBI:29105"/>
    </ligand>
</feature>
<dbReference type="Gene3D" id="1.10.340.30">
    <property type="entry name" value="Hypothetical protein, domain 2"/>
    <property type="match status" value="1"/>
</dbReference>
<evidence type="ECO:0000256" key="1">
    <source>
        <dbReference type="PIRSR" id="PIRSR605019-1"/>
    </source>
</evidence>
<dbReference type="OrthoDB" id="9807664at2"/>
<dbReference type="PANTHER" id="PTHR30037">
    <property type="entry name" value="DNA-3-METHYLADENINE GLYCOSYLASE 1"/>
    <property type="match status" value="1"/>
</dbReference>
<protein>
    <submittedName>
        <fullName evidence="2">DNA-3-methyladenine glycosylase I</fullName>
    </submittedName>
</protein>
<organism evidence="2 3">
    <name type="scientific">Bombiscardovia coagulans</name>
    <dbReference type="NCBI Taxonomy" id="686666"/>
    <lineage>
        <taxon>Bacteria</taxon>
        <taxon>Bacillati</taxon>
        <taxon>Actinomycetota</taxon>
        <taxon>Actinomycetes</taxon>
        <taxon>Bifidobacteriales</taxon>
        <taxon>Bifidobacteriaceae</taxon>
        <taxon>Bombiscardovia</taxon>
    </lineage>
</organism>
<evidence type="ECO:0000313" key="3">
    <source>
        <dbReference type="Proteomes" id="UP000216004"/>
    </source>
</evidence>
<sequence>MTVQRCDWALGNDLELEYHDHEWGVPEHRERELFELLILESMQAGLSWSLILQKRPFLRDAFDAFNYETIAGYSEAKVDSLLSNPTIIRNHLKIKAAVTNAQAFIRVQNEAGSFDQYLWSFVDNKPVRGNWMSVEEVPSTSPLSETISQDFRKRGFKFVGPTTVYSFLQATGVLNDHINSCFRFTEVNASASNPKFAN</sequence>
<proteinExistence type="predicted"/>
<evidence type="ECO:0000313" key="2">
    <source>
        <dbReference type="EMBL" id="OZG49990.1"/>
    </source>
</evidence>